<dbReference type="EMBL" id="UINC01066169">
    <property type="protein sequence ID" value="SVB96591.1"/>
    <property type="molecule type" value="Genomic_DNA"/>
</dbReference>
<protein>
    <submittedName>
        <fullName evidence="1">Uncharacterized protein</fullName>
    </submittedName>
</protein>
<organism evidence="1">
    <name type="scientific">marine metagenome</name>
    <dbReference type="NCBI Taxonomy" id="408172"/>
    <lineage>
        <taxon>unclassified sequences</taxon>
        <taxon>metagenomes</taxon>
        <taxon>ecological metagenomes</taxon>
    </lineage>
</organism>
<evidence type="ECO:0000313" key="1">
    <source>
        <dbReference type="EMBL" id="SVB96591.1"/>
    </source>
</evidence>
<gene>
    <name evidence="1" type="ORF">METZ01_LOCUS249445</name>
</gene>
<feature type="non-terminal residue" evidence="1">
    <location>
        <position position="1"/>
    </location>
</feature>
<proteinExistence type="predicted"/>
<accession>A0A382ID37</accession>
<name>A0A382ID37_9ZZZZ</name>
<dbReference type="AlphaFoldDB" id="A0A382ID37"/>
<sequence>VTVPFGVMIKTNHIAIWVSPTHE</sequence>
<reference evidence="1" key="1">
    <citation type="submission" date="2018-05" db="EMBL/GenBank/DDBJ databases">
        <authorList>
            <person name="Lanie J.A."/>
            <person name="Ng W.-L."/>
            <person name="Kazmierczak K.M."/>
            <person name="Andrzejewski T.M."/>
            <person name="Davidsen T.M."/>
            <person name="Wayne K.J."/>
            <person name="Tettelin H."/>
            <person name="Glass J.I."/>
            <person name="Rusch D."/>
            <person name="Podicherti R."/>
            <person name="Tsui H.-C.T."/>
            <person name="Winkler M.E."/>
        </authorList>
    </citation>
    <scope>NUCLEOTIDE SEQUENCE</scope>
</reference>